<dbReference type="OrthoDB" id="9815791at2"/>
<dbReference type="InterPro" id="IPR001670">
    <property type="entry name" value="ADH_Fe/GldA"/>
</dbReference>
<evidence type="ECO:0000256" key="2">
    <source>
        <dbReference type="ARBA" id="ARBA00007358"/>
    </source>
</evidence>
<dbReference type="AlphaFoldDB" id="A0A437P3Y1"/>
<comment type="cofactor">
    <cofactor evidence="1">
        <name>Fe cation</name>
        <dbReference type="ChEBI" id="CHEBI:24875"/>
    </cofactor>
</comment>
<dbReference type="CDD" id="cd14861">
    <property type="entry name" value="Fe-ADH-like"/>
    <property type="match status" value="1"/>
</dbReference>
<dbReference type="Pfam" id="PF25137">
    <property type="entry name" value="ADH_Fe_C"/>
    <property type="match status" value="1"/>
</dbReference>
<dbReference type="InterPro" id="IPR039697">
    <property type="entry name" value="Alcohol_dehydrogenase_Fe"/>
</dbReference>
<feature type="domain" description="Fe-containing alcohol dehydrogenase-like C-terminal" evidence="7">
    <location>
        <begin position="188"/>
        <end position="375"/>
    </location>
</feature>
<dbReference type="RefSeq" id="WP_127730614.1">
    <property type="nucleotide sequence ID" value="NZ_SACP01000014.1"/>
</dbReference>
<dbReference type="FunFam" id="3.40.50.1970:FF:000003">
    <property type="entry name" value="Alcohol dehydrogenase, iron-containing"/>
    <property type="match status" value="1"/>
</dbReference>
<comment type="caution">
    <text evidence="8">The sequence shown here is derived from an EMBL/GenBank/DDBJ whole genome shotgun (WGS) entry which is preliminary data.</text>
</comment>
<dbReference type="Gene3D" id="3.40.50.1970">
    <property type="match status" value="1"/>
</dbReference>
<dbReference type="Pfam" id="PF00465">
    <property type="entry name" value="Fe-ADH"/>
    <property type="match status" value="1"/>
</dbReference>
<dbReference type="PANTHER" id="PTHR11496">
    <property type="entry name" value="ALCOHOL DEHYDROGENASE"/>
    <property type="match status" value="1"/>
</dbReference>
<keyword evidence="9" id="KW-1185">Reference proteome</keyword>
<evidence type="ECO:0000313" key="9">
    <source>
        <dbReference type="Proteomes" id="UP000286997"/>
    </source>
</evidence>
<organism evidence="8 9">
    <name type="scientific">Methylobacterium oryzihabitans</name>
    <dbReference type="NCBI Taxonomy" id="2499852"/>
    <lineage>
        <taxon>Bacteria</taxon>
        <taxon>Pseudomonadati</taxon>
        <taxon>Pseudomonadota</taxon>
        <taxon>Alphaproteobacteria</taxon>
        <taxon>Hyphomicrobiales</taxon>
        <taxon>Methylobacteriaceae</taxon>
        <taxon>Methylobacterium</taxon>
    </lineage>
</organism>
<evidence type="ECO:0000256" key="3">
    <source>
        <dbReference type="ARBA" id="ARBA00023002"/>
    </source>
</evidence>
<sequence length="379" mass="39058">MGLITYLTRIQFGRGALRLLPEELALLGVSRPLVVTDRGVVAAGLVARLLDAAGLSDATAVFDATPENPTEAAVLAARDRYREAGCDGVVALGGGSPLDLAKAVALLVTHAEPLSQYAAILGGIPRIRPGQPPVIAVPTTAGTGSEVGRAALITMADGRKLGLIAPSLIPNLALCDPELTVGLPPGLTAATGMDAVTHCIETYLSPRDNPPAEAIALDGLTRAMRSLRRAVADGRDLDAREDMMMAALEGGMTFQKGLGAVHSMSHALGGRQSRPLHHGTLNAVILPHLLRFNAPACEAQYVALRHAMGLSPGADLAAAIDDLNRDLGLPGTLAEMGVTAEECEGLISWAVEDHSTATNGRPVGAEDFRALFAAALGGA</sequence>
<evidence type="ECO:0000256" key="1">
    <source>
        <dbReference type="ARBA" id="ARBA00001962"/>
    </source>
</evidence>
<dbReference type="InterPro" id="IPR056798">
    <property type="entry name" value="ADH_Fe_C"/>
</dbReference>
<evidence type="ECO:0000313" key="8">
    <source>
        <dbReference type="EMBL" id="RVU16838.1"/>
    </source>
</evidence>
<feature type="domain" description="Alcohol dehydrogenase iron-type/glycerol dehydrogenase GldA" evidence="6">
    <location>
        <begin position="8"/>
        <end position="177"/>
    </location>
</feature>
<gene>
    <name evidence="8" type="ORF">EOE48_15335</name>
</gene>
<evidence type="ECO:0000259" key="7">
    <source>
        <dbReference type="Pfam" id="PF25137"/>
    </source>
</evidence>
<reference evidence="8 9" key="1">
    <citation type="submission" date="2019-01" db="EMBL/GenBank/DDBJ databases">
        <authorList>
            <person name="Chen W.-M."/>
        </authorList>
    </citation>
    <scope>NUCLEOTIDE SEQUENCE [LARGE SCALE GENOMIC DNA]</scope>
    <source>
        <strain evidence="8 9">TER-1</strain>
    </source>
</reference>
<evidence type="ECO:0000256" key="5">
    <source>
        <dbReference type="ARBA" id="ARBA00049243"/>
    </source>
</evidence>
<dbReference type="PROSITE" id="PS00913">
    <property type="entry name" value="ADH_IRON_1"/>
    <property type="match status" value="1"/>
</dbReference>
<name>A0A437P3Y1_9HYPH</name>
<accession>A0A437P3Y1</accession>
<dbReference type="GO" id="GO:0046872">
    <property type="term" value="F:metal ion binding"/>
    <property type="evidence" value="ECO:0007669"/>
    <property type="project" value="InterPro"/>
</dbReference>
<comment type="similarity">
    <text evidence="2">Belongs to the iron-containing alcohol dehydrogenase family.</text>
</comment>
<keyword evidence="4" id="KW-0520">NAD</keyword>
<protein>
    <submittedName>
        <fullName evidence="8">Iron-containing alcohol dehydrogenase</fullName>
    </submittedName>
</protein>
<dbReference type="GO" id="GO:0004022">
    <property type="term" value="F:alcohol dehydrogenase (NAD+) activity"/>
    <property type="evidence" value="ECO:0007669"/>
    <property type="project" value="UniProtKB-EC"/>
</dbReference>
<dbReference type="InterPro" id="IPR018211">
    <property type="entry name" value="ADH_Fe_CS"/>
</dbReference>
<dbReference type="Proteomes" id="UP000286997">
    <property type="component" value="Unassembled WGS sequence"/>
</dbReference>
<evidence type="ECO:0000256" key="4">
    <source>
        <dbReference type="ARBA" id="ARBA00023027"/>
    </source>
</evidence>
<evidence type="ECO:0000259" key="6">
    <source>
        <dbReference type="Pfam" id="PF00465"/>
    </source>
</evidence>
<keyword evidence="3" id="KW-0560">Oxidoreductase</keyword>
<dbReference type="EMBL" id="SACP01000014">
    <property type="protein sequence ID" value="RVU16838.1"/>
    <property type="molecule type" value="Genomic_DNA"/>
</dbReference>
<dbReference type="SUPFAM" id="SSF56796">
    <property type="entry name" value="Dehydroquinate synthase-like"/>
    <property type="match status" value="1"/>
</dbReference>
<comment type="catalytic activity">
    <reaction evidence="5">
        <text>a primary alcohol + NAD(+) = an aldehyde + NADH + H(+)</text>
        <dbReference type="Rhea" id="RHEA:10736"/>
        <dbReference type="ChEBI" id="CHEBI:15378"/>
        <dbReference type="ChEBI" id="CHEBI:15734"/>
        <dbReference type="ChEBI" id="CHEBI:17478"/>
        <dbReference type="ChEBI" id="CHEBI:57540"/>
        <dbReference type="ChEBI" id="CHEBI:57945"/>
        <dbReference type="EC" id="1.1.1.1"/>
    </reaction>
</comment>
<proteinExistence type="inferred from homology"/>
<dbReference type="PANTHER" id="PTHR11496:SF102">
    <property type="entry name" value="ALCOHOL DEHYDROGENASE 4"/>
    <property type="match status" value="1"/>
</dbReference>
<dbReference type="Gene3D" id="1.20.1090.10">
    <property type="entry name" value="Dehydroquinate synthase-like - alpha domain"/>
    <property type="match status" value="1"/>
</dbReference>